<dbReference type="AlphaFoldDB" id="A0A157R0K1"/>
<organism evidence="1 2">
    <name type="scientific">Bordetella ansorpii</name>
    <dbReference type="NCBI Taxonomy" id="288768"/>
    <lineage>
        <taxon>Bacteria</taxon>
        <taxon>Pseudomonadati</taxon>
        <taxon>Pseudomonadota</taxon>
        <taxon>Betaproteobacteria</taxon>
        <taxon>Burkholderiales</taxon>
        <taxon>Alcaligenaceae</taxon>
        <taxon>Bordetella</taxon>
    </lineage>
</organism>
<accession>A0A157R0K1</accession>
<proteinExistence type="predicted"/>
<gene>
    <name evidence="1" type="ORF">SAMEA1982600_04291</name>
</gene>
<name>A0A157R0K1_9BORD</name>
<dbReference type="Gene3D" id="2.30.30.110">
    <property type="match status" value="1"/>
</dbReference>
<evidence type="ECO:0000313" key="1">
    <source>
        <dbReference type="EMBL" id="SAI51406.1"/>
    </source>
</evidence>
<dbReference type="GO" id="GO:0003677">
    <property type="term" value="F:DNA binding"/>
    <property type="evidence" value="ECO:0007669"/>
    <property type="project" value="InterPro"/>
</dbReference>
<dbReference type="EMBL" id="FKBS01000025">
    <property type="protein sequence ID" value="SAI51406.1"/>
    <property type="molecule type" value="Genomic_DNA"/>
</dbReference>
<dbReference type="InterPro" id="IPR011067">
    <property type="entry name" value="Plasmid_toxin/cell-grow_inhib"/>
</dbReference>
<dbReference type="SUPFAM" id="SSF50118">
    <property type="entry name" value="Cell growth inhibitor/plasmid maintenance toxic component"/>
    <property type="match status" value="1"/>
</dbReference>
<dbReference type="Pfam" id="PF02452">
    <property type="entry name" value="PemK_toxin"/>
    <property type="match status" value="1"/>
</dbReference>
<evidence type="ECO:0000313" key="2">
    <source>
        <dbReference type="Proteomes" id="UP000077037"/>
    </source>
</evidence>
<dbReference type="InterPro" id="IPR003477">
    <property type="entry name" value="PemK-like"/>
</dbReference>
<reference evidence="1 2" key="1">
    <citation type="submission" date="2016-03" db="EMBL/GenBank/DDBJ databases">
        <authorList>
            <consortium name="Pathogen Informatics"/>
        </authorList>
    </citation>
    <scope>NUCLEOTIDE SEQUENCE [LARGE SCALE GENOMIC DNA]</scope>
    <source>
        <strain evidence="1 2">NCTC13364</strain>
    </source>
</reference>
<protein>
    <submittedName>
        <fullName evidence="1">PemK-like protein</fullName>
    </submittedName>
</protein>
<dbReference type="Proteomes" id="UP000077037">
    <property type="component" value="Unassembled WGS sequence"/>
</dbReference>
<sequence length="80" mass="8818">MLSPDILNHKPDWNLVTVVPLTSKGTANALRTPTLAGGRAGFAQIAQIRTIDKSRLGTRVDTLDPQTLDTILVQMRRFFS</sequence>